<protein>
    <submittedName>
        <fullName evidence="2">Uncharacterized protein</fullName>
    </submittedName>
</protein>
<evidence type="ECO:0000313" key="3">
    <source>
        <dbReference type="Proteomes" id="UP001189429"/>
    </source>
</evidence>
<evidence type="ECO:0000313" key="2">
    <source>
        <dbReference type="EMBL" id="CAK0821794.1"/>
    </source>
</evidence>
<comment type="caution">
    <text evidence="2">The sequence shown here is derived from an EMBL/GenBank/DDBJ whole genome shotgun (WGS) entry which is preliminary data.</text>
</comment>
<dbReference type="EMBL" id="CAUYUJ010007730">
    <property type="protein sequence ID" value="CAK0821794.1"/>
    <property type="molecule type" value="Genomic_DNA"/>
</dbReference>
<dbReference type="Proteomes" id="UP001189429">
    <property type="component" value="Unassembled WGS sequence"/>
</dbReference>
<sequence>MGYTTPLTEEAPSNAEKDRGVSVFGATCVLPLEASRDLQHHAWRAPRQGVPRTHHVWRAPRQGVPRTICRSSEEEEEAPACCPTRGPPEMLFDPESCCAPR</sequence>
<keyword evidence="3" id="KW-1185">Reference proteome</keyword>
<gene>
    <name evidence="2" type="ORF">PCOR1329_LOCUS22959</name>
</gene>
<organism evidence="2 3">
    <name type="scientific">Prorocentrum cordatum</name>
    <dbReference type="NCBI Taxonomy" id="2364126"/>
    <lineage>
        <taxon>Eukaryota</taxon>
        <taxon>Sar</taxon>
        <taxon>Alveolata</taxon>
        <taxon>Dinophyceae</taxon>
        <taxon>Prorocentrales</taxon>
        <taxon>Prorocentraceae</taxon>
        <taxon>Prorocentrum</taxon>
    </lineage>
</organism>
<reference evidence="2" key="1">
    <citation type="submission" date="2023-10" db="EMBL/GenBank/DDBJ databases">
        <authorList>
            <person name="Chen Y."/>
            <person name="Shah S."/>
            <person name="Dougan E. K."/>
            <person name="Thang M."/>
            <person name="Chan C."/>
        </authorList>
    </citation>
    <scope>NUCLEOTIDE SEQUENCE [LARGE SCALE GENOMIC DNA]</scope>
</reference>
<proteinExistence type="predicted"/>
<name>A0ABN9RSV6_9DINO</name>
<feature type="region of interest" description="Disordered" evidence="1">
    <location>
        <begin position="77"/>
        <end position="101"/>
    </location>
</feature>
<accession>A0ABN9RSV6</accession>
<evidence type="ECO:0000256" key="1">
    <source>
        <dbReference type="SAM" id="MobiDB-lite"/>
    </source>
</evidence>